<dbReference type="InterPro" id="IPR036277">
    <property type="entry name" value="SMC_hinge_sf"/>
</dbReference>
<evidence type="ECO:0000256" key="1">
    <source>
        <dbReference type="ARBA" id="ARBA00022490"/>
    </source>
</evidence>
<keyword evidence="1 6" id="KW-0963">Cytoplasm</keyword>
<dbReference type="GO" id="GO:0016887">
    <property type="term" value="F:ATP hydrolysis activity"/>
    <property type="evidence" value="ECO:0007669"/>
    <property type="project" value="InterPro"/>
</dbReference>
<evidence type="ECO:0000256" key="3">
    <source>
        <dbReference type="ARBA" id="ARBA00022840"/>
    </source>
</evidence>
<comment type="subcellular location">
    <subcellularLocation>
        <location evidence="6">Cytoplasm</location>
    </subcellularLocation>
</comment>
<feature type="coiled-coil region" evidence="6">
    <location>
        <begin position="170"/>
        <end position="278"/>
    </location>
</feature>
<feature type="coiled-coil region" evidence="6">
    <location>
        <begin position="577"/>
        <end position="699"/>
    </location>
</feature>
<dbReference type="AlphaFoldDB" id="A0A0K1W193"/>
<dbReference type="InterPro" id="IPR010935">
    <property type="entry name" value="SMC_hinge"/>
</dbReference>
<proteinExistence type="inferred from homology"/>
<organism evidence="8 9">
    <name type="scientific">Spiroplasma litorale</name>
    <dbReference type="NCBI Taxonomy" id="216942"/>
    <lineage>
        <taxon>Bacteria</taxon>
        <taxon>Bacillati</taxon>
        <taxon>Mycoplasmatota</taxon>
        <taxon>Mollicutes</taxon>
        <taxon>Entomoplasmatales</taxon>
        <taxon>Spiroplasmataceae</taxon>
        <taxon>Spiroplasma</taxon>
    </lineage>
</organism>
<comment type="subunit">
    <text evidence="6">Homodimer.</text>
</comment>
<dbReference type="STRING" id="216942.SLITO_v1c02010"/>
<feature type="binding site" evidence="6">
    <location>
        <begin position="33"/>
        <end position="40"/>
    </location>
    <ligand>
        <name>ATP</name>
        <dbReference type="ChEBI" id="CHEBI:30616"/>
    </ligand>
</feature>
<keyword evidence="4 6" id="KW-0175">Coiled coil</keyword>
<dbReference type="RefSeq" id="WP_075057960.1">
    <property type="nucleotide sequence ID" value="NZ_CP012357.1"/>
</dbReference>
<dbReference type="SUPFAM" id="SSF75553">
    <property type="entry name" value="Smc hinge domain"/>
    <property type="match status" value="1"/>
</dbReference>
<dbReference type="GO" id="GO:0005524">
    <property type="term" value="F:ATP binding"/>
    <property type="evidence" value="ECO:0007669"/>
    <property type="project" value="UniProtKB-UniRule"/>
</dbReference>
<evidence type="ECO:0000256" key="2">
    <source>
        <dbReference type="ARBA" id="ARBA00022741"/>
    </source>
</evidence>
<dbReference type="InterPro" id="IPR003395">
    <property type="entry name" value="RecF/RecN/SMC_N"/>
</dbReference>
<dbReference type="GO" id="GO:0006260">
    <property type="term" value="P:DNA replication"/>
    <property type="evidence" value="ECO:0007669"/>
    <property type="project" value="UniProtKB-UniRule"/>
</dbReference>
<comment type="similarity">
    <text evidence="6">Belongs to the SMC family.</text>
</comment>
<dbReference type="SMART" id="SM00968">
    <property type="entry name" value="SMC_hinge"/>
    <property type="match status" value="1"/>
</dbReference>
<dbReference type="HAMAP" id="MF_01894">
    <property type="entry name" value="Smc_prok"/>
    <property type="match status" value="1"/>
</dbReference>
<keyword evidence="5 6" id="KW-0238">DNA-binding</keyword>
<protein>
    <recommendedName>
        <fullName evidence="6">Chromosome partition protein Smc</fullName>
    </recommendedName>
</protein>
<dbReference type="GO" id="GO:0005694">
    <property type="term" value="C:chromosome"/>
    <property type="evidence" value="ECO:0007669"/>
    <property type="project" value="InterPro"/>
</dbReference>
<dbReference type="SUPFAM" id="SSF52540">
    <property type="entry name" value="P-loop containing nucleoside triphosphate hydrolases"/>
    <property type="match status" value="1"/>
</dbReference>
<dbReference type="Gene3D" id="1.20.1060.20">
    <property type="match status" value="1"/>
</dbReference>
<dbReference type="Gene3D" id="3.40.50.300">
    <property type="entry name" value="P-loop containing nucleotide triphosphate hydrolases"/>
    <property type="match status" value="2"/>
</dbReference>
<accession>A0A0K1W193</accession>
<evidence type="ECO:0000313" key="9">
    <source>
        <dbReference type="Proteomes" id="UP000067476"/>
    </source>
</evidence>
<evidence type="ECO:0000313" key="8">
    <source>
        <dbReference type="EMBL" id="AKX33862.1"/>
    </source>
</evidence>
<evidence type="ECO:0000256" key="5">
    <source>
        <dbReference type="ARBA" id="ARBA00023125"/>
    </source>
</evidence>
<dbReference type="GO" id="GO:0005737">
    <property type="term" value="C:cytoplasm"/>
    <property type="evidence" value="ECO:0007669"/>
    <property type="project" value="UniProtKB-SubCell"/>
</dbReference>
<feature type="coiled-coil region" evidence="6">
    <location>
        <begin position="326"/>
        <end position="395"/>
    </location>
</feature>
<reference evidence="8 9" key="1">
    <citation type="journal article" date="2015" name="Genome Announc.">
        <title>Complete Genome Sequence of Spiroplasma litorale TN-1T (DSM 21781), a Bacterium Isolated from a Green-Eyed Horsefly (Tabanus nigrovittatus).</title>
        <authorList>
            <person name="Lo W.S."/>
            <person name="Lai Y.C."/>
            <person name="Lien Y.W."/>
            <person name="Wang T.H."/>
            <person name="Kuo C.H."/>
        </authorList>
    </citation>
    <scope>NUCLEOTIDE SEQUENCE [LARGE SCALE GENOMIC DNA]</scope>
    <source>
        <strain evidence="8 9">TN-1</strain>
    </source>
</reference>
<sequence>MIFLKRIEALGFKSFAEEIKLDFDFSMTGIVGPNGSGKSNINDAIMWALGEQSYKTLRGDSMEDIVFSGSSERKALNLAEVTLVFDNSNRSFSSLDFNEVAITRKYFKSSKESEYYINKSRVRLKDIQDIALETGLTKSSLAIISQGSISNFVESKPEDRRKLFDEAAGVARYKKRKEEAIRKLSRTQENLDRINDIINEIERKLPSLQKQSLKAKEYSETFEELKKIEVSVLLNDILLYKNKLEDLSKEKADIQTEINILEKNISKSTLEYNQLRSTSGENEKELSKLNKDFTKIVEKISELKVAKITLESKKEKSSIDDNEYKISDLKSQSKEIEVQIDSEESRLAKLLNEKHDKKIKVDDLSSKRYKLNNELEHINKTISKLEVLIENLIIKKNSLDNLFDGVKNILENKNILPGIIGTVSDFIKVKKEHELAISEALQNNLQNIIVKNTNNIKNAIEFLKSNKGGYATFLPLDTLRANYINDELKFVIKNTDGFIGFGNEIVSIEKKYKIIVDYLLSNYLFVNNFDNAINLSKVTNSKFHIITLDGQRILPYGAVVGGSKKNKNLNLFDANKIEQLEEEKKQLIINQEEIEKQILNLSEEIDLQREHHNEIQASIATSKKTSESLEKQLTKIKDEFRILTGKELSSEEIEYKSIDEQIIKLIEEIAESNNLKQEIEKEINVIRSLKDQSSQKQNELYKSLEEDRNMLSVLKEKYSSINSDKNLLLEKETNAKAHLAQDYNMTYENALKIKENKLDNEKEVREKIKELRLKITNLGNINLDSIQEYEEENSRYEMYLNQSNEIYESIKNLKGAIVDMDHQMIDQFRKIITDVNKVLPETFATLFGGGNASIIYTNPEDILNTGIDLKLAPPGKKISNLNLLSGGEKSMVALSVLFSILKVRPIPLVILDEVEAPLDIANVERFAKYIKTFINNTQFIIVTHRIGTMENCDKLFGATMEQKGITKIVQIKLVDAKKITNSN</sequence>
<dbReference type="OrthoDB" id="9808768at2"/>
<keyword evidence="3 6" id="KW-0067">ATP-binding</keyword>
<evidence type="ECO:0000256" key="4">
    <source>
        <dbReference type="ARBA" id="ARBA00023054"/>
    </source>
</evidence>
<dbReference type="GO" id="GO:0007062">
    <property type="term" value="P:sister chromatid cohesion"/>
    <property type="evidence" value="ECO:0007669"/>
    <property type="project" value="InterPro"/>
</dbReference>
<dbReference type="PATRIC" id="fig|216942.3.peg.201"/>
<dbReference type="InterPro" id="IPR011890">
    <property type="entry name" value="SMC_prok"/>
</dbReference>
<dbReference type="PIRSF" id="PIRSF005719">
    <property type="entry name" value="SMC"/>
    <property type="match status" value="1"/>
</dbReference>
<keyword evidence="9" id="KW-1185">Reference proteome</keyword>
<feature type="domain" description="SMC hinge" evidence="7">
    <location>
        <begin position="417"/>
        <end position="536"/>
    </location>
</feature>
<evidence type="ECO:0000259" key="7">
    <source>
        <dbReference type="SMART" id="SM00968"/>
    </source>
</evidence>
<dbReference type="Pfam" id="PF02463">
    <property type="entry name" value="SMC_N"/>
    <property type="match status" value="2"/>
</dbReference>
<keyword evidence="2 6" id="KW-0547">Nucleotide-binding</keyword>
<dbReference type="GO" id="GO:0007059">
    <property type="term" value="P:chromosome segregation"/>
    <property type="evidence" value="ECO:0007669"/>
    <property type="project" value="UniProtKB-UniRule"/>
</dbReference>
<dbReference type="InterPro" id="IPR027417">
    <property type="entry name" value="P-loop_NTPase"/>
</dbReference>
<comment type="function">
    <text evidence="6">Required for chromosome condensation and partitioning.</text>
</comment>
<dbReference type="GO" id="GO:0003677">
    <property type="term" value="F:DNA binding"/>
    <property type="evidence" value="ECO:0007669"/>
    <property type="project" value="UniProtKB-UniRule"/>
</dbReference>
<dbReference type="EMBL" id="CP012357">
    <property type="protein sequence ID" value="AKX33862.1"/>
    <property type="molecule type" value="Genomic_DNA"/>
</dbReference>
<dbReference type="Pfam" id="PF06470">
    <property type="entry name" value="SMC_hinge"/>
    <property type="match status" value="1"/>
</dbReference>
<name>A0A0K1W193_9MOLU</name>
<dbReference type="GO" id="GO:0030261">
    <property type="term" value="P:chromosome condensation"/>
    <property type="evidence" value="ECO:0007669"/>
    <property type="project" value="InterPro"/>
</dbReference>
<dbReference type="Gene3D" id="3.30.70.1620">
    <property type="match status" value="1"/>
</dbReference>
<dbReference type="PANTHER" id="PTHR43977">
    <property type="entry name" value="STRUCTURAL MAINTENANCE OF CHROMOSOMES PROTEIN 3"/>
    <property type="match status" value="1"/>
</dbReference>
<feature type="coiled-coil region" evidence="6">
    <location>
        <begin position="744"/>
        <end position="806"/>
    </location>
</feature>
<dbReference type="InterPro" id="IPR024704">
    <property type="entry name" value="SMC"/>
</dbReference>
<comment type="domain">
    <text evidence="6">Contains large globular domains required for ATP hydrolysis at each terminus and a third globular domain forming a flexible hinge near the middle of the molecule. These domains are separated by coiled-coil structures.</text>
</comment>
<gene>
    <name evidence="6 8" type="primary">smc</name>
    <name evidence="8" type="ORF">SLITO_v1c02010</name>
</gene>
<dbReference type="KEGG" id="sll:SLITO_v1c02010"/>
<evidence type="ECO:0000256" key="6">
    <source>
        <dbReference type="HAMAP-Rule" id="MF_01894"/>
    </source>
</evidence>
<dbReference type="Proteomes" id="UP000067476">
    <property type="component" value="Chromosome"/>
</dbReference>